<dbReference type="RefSeq" id="WP_127095381.1">
    <property type="nucleotide sequence ID" value="NZ_CP031423.1"/>
</dbReference>
<evidence type="ECO:0000313" key="1">
    <source>
        <dbReference type="EMBL" id="AZS36712.1"/>
    </source>
</evidence>
<evidence type="ECO:0008006" key="3">
    <source>
        <dbReference type="Google" id="ProtNLM"/>
    </source>
</evidence>
<dbReference type="Proteomes" id="UP000276888">
    <property type="component" value="Chromosome"/>
</dbReference>
<keyword evidence="2" id="KW-1185">Reference proteome</keyword>
<gene>
    <name evidence="1" type="ORF">CVS47_01320</name>
</gene>
<name>A0A3Q9J0N0_9MICO</name>
<dbReference type="InterPro" id="IPR011989">
    <property type="entry name" value="ARM-like"/>
</dbReference>
<proteinExistence type="predicted"/>
<protein>
    <recommendedName>
        <fullName evidence="3">HEAT repeat domain-containing protein</fullName>
    </recommendedName>
</protein>
<dbReference type="SUPFAM" id="SSF48371">
    <property type="entry name" value="ARM repeat"/>
    <property type="match status" value="1"/>
</dbReference>
<dbReference type="KEGG" id="mlv:CVS47_01320"/>
<dbReference type="OrthoDB" id="3386844at2"/>
<dbReference type="Gene3D" id="1.25.10.10">
    <property type="entry name" value="Leucine-rich Repeat Variant"/>
    <property type="match status" value="1"/>
</dbReference>
<organism evidence="1 2">
    <name type="scientific">Microbacterium lemovicicum</name>
    <dbReference type="NCBI Taxonomy" id="1072463"/>
    <lineage>
        <taxon>Bacteria</taxon>
        <taxon>Bacillati</taxon>
        <taxon>Actinomycetota</taxon>
        <taxon>Actinomycetes</taxon>
        <taxon>Micrococcales</taxon>
        <taxon>Microbacteriaceae</taxon>
        <taxon>Microbacterium</taxon>
    </lineage>
</organism>
<evidence type="ECO:0000313" key="2">
    <source>
        <dbReference type="Proteomes" id="UP000276888"/>
    </source>
</evidence>
<dbReference type="InterPro" id="IPR016024">
    <property type="entry name" value="ARM-type_fold"/>
</dbReference>
<dbReference type="EMBL" id="CP031423">
    <property type="protein sequence ID" value="AZS36712.1"/>
    <property type="molecule type" value="Genomic_DNA"/>
</dbReference>
<reference evidence="1 2" key="1">
    <citation type="submission" date="2018-08" db="EMBL/GenBank/DDBJ databases">
        <title>Microbacterium lemovicicum sp. nov., a bacterium isolated from a natural uranium-rich soil.</title>
        <authorList>
            <person name="ORTET P."/>
        </authorList>
    </citation>
    <scope>NUCLEOTIDE SEQUENCE [LARGE SCALE GENOMIC DNA]</scope>
    <source>
        <strain evidence="1 2">Viu22</strain>
    </source>
</reference>
<sequence>MVTADDLPLDAPPRVLIALAVDRWGSVGLMVRCARLYREMDWGAEPELLSYLAGRAEPRWAALGYGTQGYFVRTWAPRAMLYAWDARAVTVVQEALADEHWRPREMALKVVAHRRLEAAADAVAALRADPSPRVRAAAERALHRIAG</sequence>
<accession>A0A3Q9J0N0</accession>
<dbReference type="AlphaFoldDB" id="A0A3Q9J0N0"/>